<dbReference type="InterPro" id="IPR006458">
    <property type="entry name" value="Ovate_C"/>
</dbReference>
<comment type="function">
    <text evidence="6">Transcriptional repressor that regulates multiple aspects of plant growth and development.</text>
</comment>
<dbReference type="PROSITE" id="PS51754">
    <property type="entry name" value="OVATE"/>
    <property type="match status" value="1"/>
</dbReference>
<evidence type="ECO:0000256" key="1">
    <source>
        <dbReference type="ARBA" id="ARBA00004123"/>
    </source>
</evidence>
<dbReference type="AlphaFoldDB" id="A0A5J5BCP0"/>
<evidence type="ECO:0000256" key="7">
    <source>
        <dbReference type="SAM" id="MobiDB-lite"/>
    </source>
</evidence>
<feature type="domain" description="OVATE" evidence="8">
    <location>
        <begin position="188"/>
        <end position="253"/>
    </location>
</feature>
<dbReference type="EMBL" id="CM018036">
    <property type="protein sequence ID" value="KAA8540424.1"/>
    <property type="molecule type" value="Genomic_DNA"/>
</dbReference>
<dbReference type="Proteomes" id="UP000325577">
    <property type="component" value="Linkage Group LG13"/>
</dbReference>
<keyword evidence="10" id="KW-1185">Reference proteome</keyword>
<dbReference type="Pfam" id="PF04844">
    <property type="entry name" value="Ovate"/>
    <property type="match status" value="1"/>
</dbReference>
<dbReference type="PANTHER" id="PTHR33057:SF117">
    <property type="entry name" value="TRANSCRIPTION REPRESSOR OFP14"/>
    <property type="match status" value="1"/>
</dbReference>
<dbReference type="OrthoDB" id="689980at2759"/>
<keyword evidence="3 6" id="KW-0805">Transcription regulation</keyword>
<accession>A0A5J5BCP0</accession>
<proteinExistence type="predicted"/>
<keyword evidence="5 6" id="KW-0539">Nucleus</keyword>
<evidence type="ECO:0000256" key="3">
    <source>
        <dbReference type="ARBA" id="ARBA00023015"/>
    </source>
</evidence>
<feature type="compositionally biased region" description="Low complexity" evidence="7">
    <location>
        <begin position="150"/>
        <end position="166"/>
    </location>
</feature>
<evidence type="ECO:0000256" key="2">
    <source>
        <dbReference type="ARBA" id="ARBA00022491"/>
    </source>
</evidence>
<name>A0A5J5BCP0_9ASTE</name>
<gene>
    <name evidence="9" type="ORF">F0562_024657</name>
</gene>
<keyword evidence="4 6" id="KW-0804">Transcription</keyword>
<comment type="subcellular location">
    <subcellularLocation>
        <location evidence="1 6">Nucleus</location>
    </subcellularLocation>
</comment>
<protein>
    <recommendedName>
        <fullName evidence="6">Transcription repressor</fullName>
    </recommendedName>
    <alternativeName>
        <fullName evidence="6">Ovate family protein</fullName>
    </alternativeName>
</protein>
<evidence type="ECO:0000313" key="9">
    <source>
        <dbReference type="EMBL" id="KAA8540424.1"/>
    </source>
</evidence>
<dbReference type="GO" id="GO:0005634">
    <property type="term" value="C:nucleus"/>
    <property type="evidence" value="ECO:0007669"/>
    <property type="project" value="UniProtKB-SubCell"/>
</dbReference>
<evidence type="ECO:0000256" key="4">
    <source>
        <dbReference type="ARBA" id="ARBA00023163"/>
    </source>
</evidence>
<dbReference type="PANTHER" id="PTHR33057">
    <property type="entry name" value="TRANSCRIPTION REPRESSOR OFP7-RELATED"/>
    <property type="match status" value="1"/>
</dbReference>
<evidence type="ECO:0000259" key="8">
    <source>
        <dbReference type="PROSITE" id="PS51754"/>
    </source>
</evidence>
<dbReference type="NCBIfam" id="TIGR01568">
    <property type="entry name" value="A_thal_3678"/>
    <property type="match status" value="1"/>
</dbReference>
<feature type="region of interest" description="Disordered" evidence="7">
    <location>
        <begin position="150"/>
        <end position="174"/>
    </location>
</feature>
<dbReference type="GO" id="GO:0045892">
    <property type="term" value="P:negative regulation of DNA-templated transcription"/>
    <property type="evidence" value="ECO:0007669"/>
    <property type="project" value="UniProtKB-UniRule"/>
</dbReference>
<reference evidence="9 10" key="1">
    <citation type="submission" date="2019-09" db="EMBL/GenBank/DDBJ databases">
        <title>A chromosome-level genome assembly of the Chinese tupelo Nyssa sinensis.</title>
        <authorList>
            <person name="Yang X."/>
            <person name="Kang M."/>
            <person name="Yang Y."/>
            <person name="Xiong H."/>
            <person name="Wang M."/>
            <person name="Zhang Z."/>
            <person name="Wang Z."/>
            <person name="Wu H."/>
            <person name="Ma T."/>
            <person name="Liu J."/>
            <person name="Xi Z."/>
        </authorList>
    </citation>
    <scope>NUCLEOTIDE SEQUENCE [LARGE SCALE GENOMIC DNA]</scope>
    <source>
        <strain evidence="9">J267</strain>
        <tissue evidence="9">Leaf</tissue>
    </source>
</reference>
<dbReference type="InterPro" id="IPR038933">
    <property type="entry name" value="Ovate"/>
</dbReference>
<evidence type="ECO:0000256" key="5">
    <source>
        <dbReference type="ARBA" id="ARBA00023242"/>
    </source>
</evidence>
<keyword evidence="2 6" id="KW-0678">Repressor</keyword>
<evidence type="ECO:0000256" key="6">
    <source>
        <dbReference type="RuleBase" id="RU367028"/>
    </source>
</evidence>
<evidence type="ECO:0000313" key="10">
    <source>
        <dbReference type="Proteomes" id="UP000325577"/>
    </source>
</evidence>
<sequence length="291" mass="33319">MSKSLQKSLQDYLSRIKKPPTPNIHFSSKQLSSSTSWILRGCKHPKTLSFAVDSKQNQCRDKEEDDDNAATLSDIDRFLFENFKSLYEKDNHEDKKKKEGYGDDDHEEKLGGYLFDSPKFMDPPPDLCGSHRFFVAPGSSSSLIEEARTSTTMSDDMGSSSTTTTTLNDSARNRDDHVKEVMGPDDFIALFTYSASPSDDFQRSMQEMIEARLRHHGKVDWEFMEELLFCYMNLNDKKSYKYILSAFVDLIVVLRENSGKLPARSRHFRPTGESRKKRNNVTLLPILLGIE</sequence>
<organism evidence="9 10">
    <name type="scientific">Nyssa sinensis</name>
    <dbReference type="NCBI Taxonomy" id="561372"/>
    <lineage>
        <taxon>Eukaryota</taxon>
        <taxon>Viridiplantae</taxon>
        <taxon>Streptophyta</taxon>
        <taxon>Embryophyta</taxon>
        <taxon>Tracheophyta</taxon>
        <taxon>Spermatophyta</taxon>
        <taxon>Magnoliopsida</taxon>
        <taxon>eudicotyledons</taxon>
        <taxon>Gunneridae</taxon>
        <taxon>Pentapetalae</taxon>
        <taxon>asterids</taxon>
        <taxon>Cornales</taxon>
        <taxon>Nyssaceae</taxon>
        <taxon>Nyssa</taxon>
    </lineage>
</organism>